<name>A0A4Y2W5Z2_ARAVE</name>
<dbReference type="EMBL" id="BGPR01056249">
    <property type="protein sequence ID" value="GBO32765.1"/>
    <property type="molecule type" value="Genomic_DNA"/>
</dbReference>
<feature type="compositionally biased region" description="Basic residues" evidence="1">
    <location>
        <begin position="26"/>
        <end position="35"/>
    </location>
</feature>
<gene>
    <name evidence="2" type="ORF">AVEN_210495_1</name>
</gene>
<comment type="caution">
    <text evidence="2">The sequence shown here is derived from an EMBL/GenBank/DDBJ whole genome shotgun (WGS) entry which is preliminary data.</text>
</comment>
<dbReference type="AlphaFoldDB" id="A0A4Y2W5Z2"/>
<reference evidence="2 3" key="1">
    <citation type="journal article" date="2019" name="Sci. Rep.">
        <title>Orb-weaving spider Araneus ventricosus genome elucidates the spidroin gene catalogue.</title>
        <authorList>
            <person name="Kono N."/>
            <person name="Nakamura H."/>
            <person name="Ohtoshi R."/>
            <person name="Moran D.A.P."/>
            <person name="Shinohara A."/>
            <person name="Yoshida Y."/>
            <person name="Fujiwara M."/>
            <person name="Mori M."/>
            <person name="Tomita M."/>
            <person name="Arakawa K."/>
        </authorList>
    </citation>
    <scope>NUCLEOTIDE SEQUENCE [LARGE SCALE GENOMIC DNA]</scope>
</reference>
<organism evidence="2 3">
    <name type="scientific">Araneus ventricosus</name>
    <name type="common">Orbweaver spider</name>
    <name type="synonym">Epeira ventricosa</name>
    <dbReference type="NCBI Taxonomy" id="182803"/>
    <lineage>
        <taxon>Eukaryota</taxon>
        <taxon>Metazoa</taxon>
        <taxon>Ecdysozoa</taxon>
        <taxon>Arthropoda</taxon>
        <taxon>Chelicerata</taxon>
        <taxon>Arachnida</taxon>
        <taxon>Araneae</taxon>
        <taxon>Araneomorphae</taxon>
        <taxon>Entelegynae</taxon>
        <taxon>Araneoidea</taxon>
        <taxon>Araneidae</taxon>
        <taxon>Araneus</taxon>
    </lineage>
</organism>
<evidence type="ECO:0000256" key="1">
    <source>
        <dbReference type="SAM" id="MobiDB-lite"/>
    </source>
</evidence>
<keyword evidence="3" id="KW-1185">Reference proteome</keyword>
<evidence type="ECO:0000313" key="2">
    <source>
        <dbReference type="EMBL" id="GBO32765.1"/>
    </source>
</evidence>
<evidence type="ECO:0000313" key="3">
    <source>
        <dbReference type="Proteomes" id="UP000499080"/>
    </source>
</evidence>
<proteinExistence type="predicted"/>
<dbReference type="Proteomes" id="UP000499080">
    <property type="component" value="Unassembled WGS sequence"/>
</dbReference>
<sequence>MTRRRPGTKRLNALTCDSGQEGQPGRRVKTSPHSRTWKFRGGAAARRYLYLLTVQNYQEVQRYFRVAMKWAVNLIKFMVLLYHNAMGISSYATQIDPKTSSTG</sequence>
<protein>
    <submittedName>
        <fullName evidence="2">Uncharacterized protein</fullName>
    </submittedName>
</protein>
<feature type="region of interest" description="Disordered" evidence="1">
    <location>
        <begin position="1"/>
        <end position="35"/>
    </location>
</feature>
<accession>A0A4Y2W5Z2</accession>